<evidence type="ECO:0000256" key="1">
    <source>
        <dbReference type="SAM" id="Phobius"/>
    </source>
</evidence>
<evidence type="ECO:0000313" key="3">
    <source>
        <dbReference type="Proteomes" id="UP000596427"/>
    </source>
</evidence>
<keyword evidence="1" id="KW-1133">Transmembrane helix</keyword>
<gene>
    <name evidence="2" type="ORF">EZH22_05315</name>
</gene>
<dbReference type="RefSeq" id="WP_203194712.1">
    <property type="nucleotide sequence ID" value="NZ_CP063362.1"/>
</dbReference>
<reference evidence="2 3" key="1">
    <citation type="submission" date="2020-10" db="EMBL/GenBank/DDBJ databases">
        <title>Degradation of 1,4-Dioxane by Xanthobacter sp. YN2, via a Novel Group-2 Soluble Di-Iron Monooxygenase.</title>
        <authorList>
            <person name="Ma F."/>
            <person name="Wang Y."/>
            <person name="Yang J."/>
            <person name="Guo H."/>
            <person name="Su D."/>
            <person name="Yu L."/>
        </authorList>
    </citation>
    <scope>NUCLEOTIDE SEQUENCE [LARGE SCALE GENOMIC DNA]</scope>
    <source>
        <strain evidence="2 3">YN2</strain>
    </source>
</reference>
<protein>
    <submittedName>
        <fullName evidence="2">Uncharacterized protein</fullName>
    </submittedName>
</protein>
<name>A0A974PQB9_9HYPH</name>
<dbReference type="EMBL" id="CP063362">
    <property type="protein sequence ID" value="QRG07798.1"/>
    <property type="molecule type" value="Genomic_DNA"/>
</dbReference>
<dbReference type="Proteomes" id="UP000596427">
    <property type="component" value="Chromosome"/>
</dbReference>
<sequence length="139" mass="15400">MDQPQLHDPNRLLMAATTIIAAVAIPVIAFAADATMPIMQVGDWCFESQEGRETHYILPSWAEDGVCKKIISINPWSFGADGWHCEPEQVREKKDCAPSGCSYDAQVIARCQSDGPVGPGKRTIFEFSRYKGNLSVKQR</sequence>
<proteinExistence type="predicted"/>
<dbReference type="KEGG" id="xdi:EZH22_05315"/>
<evidence type="ECO:0000313" key="2">
    <source>
        <dbReference type="EMBL" id="QRG07798.1"/>
    </source>
</evidence>
<feature type="transmembrane region" description="Helical" evidence="1">
    <location>
        <begin position="12"/>
        <end position="32"/>
    </location>
</feature>
<dbReference type="AlphaFoldDB" id="A0A974PQB9"/>
<keyword evidence="1" id="KW-0812">Transmembrane</keyword>
<keyword evidence="3" id="KW-1185">Reference proteome</keyword>
<organism evidence="2 3">
    <name type="scientific">Xanthobacter dioxanivorans</name>
    <dbReference type="NCBI Taxonomy" id="2528964"/>
    <lineage>
        <taxon>Bacteria</taxon>
        <taxon>Pseudomonadati</taxon>
        <taxon>Pseudomonadota</taxon>
        <taxon>Alphaproteobacteria</taxon>
        <taxon>Hyphomicrobiales</taxon>
        <taxon>Xanthobacteraceae</taxon>
        <taxon>Xanthobacter</taxon>
    </lineage>
</organism>
<accession>A0A974PQB9</accession>
<keyword evidence="1" id="KW-0472">Membrane</keyword>